<accession>A0A3S5ABC9</accession>
<proteinExistence type="predicted"/>
<feature type="region of interest" description="Disordered" evidence="1">
    <location>
        <begin position="415"/>
        <end position="435"/>
    </location>
</feature>
<dbReference type="Proteomes" id="UP000784294">
    <property type="component" value="Unassembled WGS sequence"/>
</dbReference>
<reference evidence="2" key="1">
    <citation type="submission" date="2018-11" db="EMBL/GenBank/DDBJ databases">
        <authorList>
            <consortium name="Pathogen Informatics"/>
        </authorList>
    </citation>
    <scope>NUCLEOTIDE SEQUENCE</scope>
</reference>
<name>A0A3S5ABC9_9PLAT</name>
<feature type="region of interest" description="Disordered" evidence="1">
    <location>
        <begin position="53"/>
        <end position="72"/>
    </location>
</feature>
<feature type="compositionally biased region" description="Polar residues" evidence="1">
    <location>
        <begin position="425"/>
        <end position="435"/>
    </location>
</feature>
<feature type="non-terminal residue" evidence="2">
    <location>
        <position position="586"/>
    </location>
</feature>
<protein>
    <submittedName>
        <fullName evidence="2">Uncharacterized protein</fullName>
    </submittedName>
</protein>
<evidence type="ECO:0000313" key="2">
    <source>
        <dbReference type="EMBL" id="VEL32492.1"/>
    </source>
</evidence>
<dbReference type="EMBL" id="CAAALY010244240">
    <property type="protein sequence ID" value="VEL32492.1"/>
    <property type="molecule type" value="Genomic_DNA"/>
</dbReference>
<dbReference type="AlphaFoldDB" id="A0A3S5ABC9"/>
<feature type="compositionally biased region" description="Polar residues" evidence="1">
    <location>
        <begin position="53"/>
        <end position="62"/>
    </location>
</feature>
<feature type="compositionally biased region" description="Basic and acidic residues" evidence="1">
    <location>
        <begin position="284"/>
        <end position="299"/>
    </location>
</feature>
<sequence>MWRSNRPCCVRRRRLGLRLRTNRTNTIQTSLSSDPTLYRPSSSSQSVHLHTLLHDTSNTGTTRRLETGKLEPPLPSVSLASYNSPSTTAAIVVSSPRVSLSTSPTALYSSNSLAKLGLRRSSRLMLRHTSTTVPNEATAKAISHNTSTIIASNSVSSSSTSLNTSGIAYTPSFLPTMSVSTHAQFGLSCASTSILPYPNILPPDKIEVSSITGHQPVLIRQLAKPASNKFPKLAEAMQISDLPSKKKQRRPRSRIRGRELLSSGKNCFTSPSQKQTFAASKQSQIEHNDQPDNDCKEFSDLSMTETHPPLYLQRSPLPESFLESNLIPPLPSSNINASCSNMANSIIPDSEPTIPDGNYLSKNVPTLSLVQLSQLPHAGNLGTQSSSTRKTLNSTPFSEPTVTIFSSSISISTPITKQTGERAEPNSSTSHALSHTVSSPILTSNSASIIGCREFQTSVDPKLHPLFSNEPLVTPTQLRYSPREEFQDLLTPLPLPSTSPTRPPTPSTQLDFSLTCGYADDFFGSQTSESSSFAFTQCSDHFISPHPSKLVTHSAEVAWRPCSDAPSRQEVGRCLKQSSVITQKVK</sequence>
<feature type="region of interest" description="Disordered" evidence="1">
    <location>
        <begin position="281"/>
        <end position="301"/>
    </location>
</feature>
<organism evidence="2 3">
    <name type="scientific">Protopolystoma xenopodis</name>
    <dbReference type="NCBI Taxonomy" id="117903"/>
    <lineage>
        <taxon>Eukaryota</taxon>
        <taxon>Metazoa</taxon>
        <taxon>Spiralia</taxon>
        <taxon>Lophotrochozoa</taxon>
        <taxon>Platyhelminthes</taxon>
        <taxon>Monogenea</taxon>
        <taxon>Polyopisthocotylea</taxon>
        <taxon>Polystomatidea</taxon>
        <taxon>Polystomatidae</taxon>
        <taxon>Protopolystoma</taxon>
    </lineage>
</organism>
<evidence type="ECO:0000313" key="3">
    <source>
        <dbReference type="Proteomes" id="UP000784294"/>
    </source>
</evidence>
<keyword evidence="3" id="KW-1185">Reference proteome</keyword>
<evidence type="ECO:0000256" key="1">
    <source>
        <dbReference type="SAM" id="MobiDB-lite"/>
    </source>
</evidence>
<comment type="caution">
    <text evidence="2">The sequence shown here is derived from an EMBL/GenBank/DDBJ whole genome shotgun (WGS) entry which is preliminary data.</text>
</comment>
<gene>
    <name evidence="2" type="ORF">PXEA_LOCUS25932</name>
</gene>